<dbReference type="Pfam" id="PF08546">
    <property type="entry name" value="ApbA_C"/>
    <property type="match status" value="1"/>
</dbReference>
<dbReference type="InterPro" id="IPR003710">
    <property type="entry name" value="ApbA"/>
</dbReference>
<keyword evidence="2 4" id="KW-0521">NADP</keyword>
<reference evidence="7" key="2">
    <citation type="submission" date="2021-04" db="EMBL/GenBank/DDBJ databases">
        <authorList>
            <person name="Gilroy R."/>
        </authorList>
    </citation>
    <scope>NUCLEOTIDE SEQUENCE</scope>
    <source>
        <strain evidence="7">ChiSjej1B19-8411</strain>
    </source>
</reference>
<dbReference type="SUPFAM" id="SSF51735">
    <property type="entry name" value="NAD(P)-binding Rossmann-fold domains"/>
    <property type="match status" value="1"/>
</dbReference>
<reference evidence="7" key="1">
    <citation type="journal article" date="2021" name="PeerJ">
        <title>Extensive microbial diversity within the chicken gut microbiome revealed by metagenomics and culture.</title>
        <authorList>
            <person name="Gilroy R."/>
            <person name="Ravi A."/>
            <person name="Getino M."/>
            <person name="Pursley I."/>
            <person name="Horton D.L."/>
            <person name="Alikhan N.F."/>
            <person name="Baker D."/>
            <person name="Gharbi K."/>
            <person name="Hall N."/>
            <person name="Watson M."/>
            <person name="Adriaenssens E.M."/>
            <person name="Foster-Nyarko E."/>
            <person name="Jarju S."/>
            <person name="Secka A."/>
            <person name="Antonio M."/>
            <person name="Oren A."/>
            <person name="Chaudhuri R.R."/>
            <person name="La Ragione R."/>
            <person name="Hildebrand F."/>
            <person name="Pallen M.J."/>
        </authorList>
    </citation>
    <scope>NUCLEOTIDE SEQUENCE</scope>
    <source>
        <strain evidence="7">ChiSjej1B19-8411</strain>
    </source>
</reference>
<dbReference type="Gene3D" id="3.40.50.720">
    <property type="entry name" value="NAD(P)-binding Rossmann-like Domain"/>
    <property type="match status" value="1"/>
</dbReference>
<dbReference type="AlphaFoldDB" id="A0A9D1WKP6"/>
<dbReference type="EC" id="1.1.1.169" evidence="4"/>
<evidence type="ECO:0000259" key="5">
    <source>
        <dbReference type="Pfam" id="PF02558"/>
    </source>
</evidence>
<evidence type="ECO:0000256" key="4">
    <source>
        <dbReference type="RuleBase" id="RU362068"/>
    </source>
</evidence>
<sequence>MKKDKKYMVIGAGGTGGVLGAYLTRAGQDVTLIARGRHLEAMQQNGLQVETAWAGKDTIPVKAADMEHYQDQPDVIFVCVKGYSLEDTVPFIQRVAHRDTVVIPILNLYGTGRRLQEKLPELLVTDGCIYVSSNIKAPGVIFMHGEILRVVYGLPDHTVDHPVLKQVREEMQAAGIDAVYSPQIEKDALQKFSYVSPMAACGLYYDAEAGEMQKEGPQRAFFVQLIDEIQALAQAMGIQYENRLSRINLAILDDLAPTASTSMQRDIAGGKPSEIDGLIYEVVRLGQRYQVAVPGYEKAAARFREMGL</sequence>
<dbReference type="InterPro" id="IPR013332">
    <property type="entry name" value="KPR_N"/>
</dbReference>
<feature type="domain" description="Ketopantoate reductase C-terminal" evidence="6">
    <location>
        <begin position="184"/>
        <end position="297"/>
    </location>
</feature>
<dbReference type="GO" id="GO:0008677">
    <property type="term" value="F:2-dehydropantoate 2-reductase activity"/>
    <property type="evidence" value="ECO:0007669"/>
    <property type="project" value="UniProtKB-EC"/>
</dbReference>
<dbReference type="PANTHER" id="PTHR21708">
    <property type="entry name" value="PROBABLE 2-DEHYDROPANTOATE 2-REDUCTASE"/>
    <property type="match status" value="1"/>
</dbReference>
<keyword evidence="3 4" id="KW-0560">Oxidoreductase</keyword>
<evidence type="ECO:0000259" key="6">
    <source>
        <dbReference type="Pfam" id="PF08546"/>
    </source>
</evidence>
<protein>
    <recommendedName>
        <fullName evidence="4">2-dehydropantoate 2-reductase</fullName>
        <ecNumber evidence="4">1.1.1.169</ecNumber>
    </recommendedName>
    <alternativeName>
        <fullName evidence="4">Ketopantoate reductase</fullName>
    </alternativeName>
</protein>
<keyword evidence="4" id="KW-0566">Pantothenate biosynthesis</keyword>
<dbReference type="Gene3D" id="1.10.1040.10">
    <property type="entry name" value="N-(1-d-carboxylethyl)-l-norvaline Dehydrogenase, domain 2"/>
    <property type="match status" value="1"/>
</dbReference>
<feature type="domain" description="Ketopantoate reductase N-terminal" evidence="5">
    <location>
        <begin position="8"/>
        <end position="151"/>
    </location>
</feature>
<dbReference type="Pfam" id="PF02558">
    <property type="entry name" value="ApbA"/>
    <property type="match status" value="1"/>
</dbReference>
<comment type="pathway">
    <text evidence="4">Cofactor biosynthesis; (R)-pantothenate biosynthesis; (R)-pantoate from 3-methyl-2-oxobutanoate: step 2/2.</text>
</comment>
<dbReference type="GO" id="GO:0005737">
    <property type="term" value="C:cytoplasm"/>
    <property type="evidence" value="ECO:0007669"/>
    <property type="project" value="TreeGrafter"/>
</dbReference>
<evidence type="ECO:0000313" key="8">
    <source>
        <dbReference type="Proteomes" id="UP000886817"/>
    </source>
</evidence>
<dbReference type="InterPro" id="IPR051402">
    <property type="entry name" value="KPR-Related"/>
</dbReference>
<organism evidence="7 8">
    <name type="scientific">Candidatus Blautia gallistercoris</name>
    <dbReference type="NCBI Taxonomy" id="2838490"/>
    <lineage>
        <taxon>Bacteria</taxon>
        <taxon>Bacillati</taxon>
        <taxon>Bacillota</taxon>
        <taxon>Clostridia</taxon>
        <taxon>Lachnospirales</taxon>
        <taxon>Lachnospiraceae</taxon>
        <taxon>Blautia</taxon>
    </lineage>
</organism>
<evidence type="ECO:0000256" key="1">
    <source>
        <dbReference type="ARBA" id="ARBA00007870"/>
    </source>
</evidence>
<dbReference type="InterPro" id="IPR013752">
    <property type="entry name" value="KPA_reductase"/>
</dbReference>
<dbReference type="SUPFAM" id="SSF48179">
    <property type="entry name" value="6-phosphogluconate dehydrogenase C-terminal domain-like"/>
    <property type="match status" value="1"/>
</dbReference>
<name>A0A9D1WKP6_9FIRM</name>
<comment type="catalytic activity">
    <reaction evidence="4">
        <text>(R)-pantoate + NADP(+) = 2-dehydropantoate + NADPH + H(+)</text>
        <dbReference type="Rhea" id="RHEA:16233"/>
        <dbReference type="ChEBI" id="CHEBI:11561"/>
        <dbReference type="ChEBI" id="CHEBI:15378"/>
        <dbReference type="ChEBI" id="CHEBI:15980"/>
        <dbReference type="ChEBI" id="CHEBI:57783"/>
        <dbReference type="ChEBI" id="CHEBI:58349"/>
        <dbReference type="EC" id="1.1.1.169"/>
    </reaction>
</comment>
<accession>A0A9D1WKP6</accession>
<evidence type="ECO:0000313" key="7">
    <source>
        <dbReference type="EMBL" id="HIX60567.1"/>
    </source>
</evidence>
<comment type="similarity">
    <text evidence="1 4">Belongs to the ketopantoate reductase family.</text>
</comment>
<evidence type="ECO:0000256" key="2">
    <source>
        <dbReference type="ARBA" id="ARBA00022857"/>
    </source>
</evidence>
<dbReference type="GO" id="GO:0015940">
    <property type="term" value="P:pantothenate biosynthetic process"/>
    <property type="evidence" value="ECO:0007669"/>
    <property type="project" value="UniProtKB-KW"/>
</dbReference>
<dbReference type="InterPro" id="IPR013328">
    <property type="entry name" value="6PGD_dom2"/>
</dbReference>
<dbReference type="EMBL" id="DXEX01000272">
    <property type="protein sequence ID" value="HIX60567.1"/>
    <property type="molecule type" value="Genomic_DNA"/>
</dbReference>
<comment type="function">
    <text evidence="4">Catalyzes the NADPH-dependent reduction of ketopantoate into pantoic acid.</text>
</comment>
<dbReference type="InterPro" id="IPR036291">
    <property type="entry name" value="NAD(P)-bd_dom_sf"/>
</dbReference>
<gene>
    <name evidence="7" type="ORF">IAA45_12775</name>
</gene>
<proteinExistence type="inferred from homology"/>
<comment type="caution">
    <text evidence="7">The sequence shown here is derived from an EMBL/GenBank/DDBJ whole genome shotgun (WGS) entry which is preliminary data.</text>
</comment>
<dbReference type="NCBIfam" id="TIGR00745">
    <property type="entry name" value="apbA_panE"/>
    <property type="match status" value="1"/>
</dbReference>
<dbReference type="PANTHER" id="PTHR21708:SF26">
    <property type="entry name" value="2-DEHYDROPANTOATE 2-REDUCTASE"/>
    <property type="match status" value="1"/>
</dbReference>
<dbReference type="Proteomes" id="UP000886817">
    <property type="component" value="Unassembled WGS sequence"/>
</dbReference>
<dbReference type="InterPro" id="IPR008927">
    <property type="entry name" value="6-PGluconate_DH-like_C_sf"/>
</dbReference>
<evidence type="ECO:0000256" key="3">
    <source>
        <dbReference type="ARBA" id="ARBA00023002"/>
    </source>
</evidence>